<feature type="transmembrane region" description="Helical" evidence="8">
    <location>
        <begin position="640"/>
        <end position="670"/>
    </location>
</feature>
<dbReference type="GO" id="GO:0016020">
    <property type="term" value="C:membrane"/>
    <property type="evidence" value="ECO:0007669"/>
    <property type="project" value="UniProtKB-SubCell"/>
</dbReference>
<dbReference type="PANTHER" id="PTHR43867">
    <property type="entry name" value="CELLULOSE SYNTHASE CATALYTIC SUBUNIT A [UDP-FORMING]"/>
    <property type="match status" value="1"/>
</dbReference>
<dbReference type="Gene3D" id="3.90.550.10">
    <property type="entry name" value="Spore Coat Polysaccharide Biosynthesis Protein SpsA, Chain A"/>
    <property type="match status" value="1"/>
</dbReference>
<feature type="transmembrane region" description="Helical" evidence="8">
    <location>
        <begin position="714"/>
        <end position="740"/>
    </location>
</feature>
<evidence type="ECO:0000313" key="11">
    <source>
        <dbReference type="Proteomes" id="UP001163152"/>
    </source>
</evidence>
<keyword evidence="6 8" id="KW-0472">Membrane</keyword>
<evidence type="ECO:0000256" key="7">
    <source>
        <dbReference type="SAM" id="MobiDB-lite"/>
    </source>
</evidence>
<feature type="compositionally biased region" description="Low complexity" evidence="7">
    <location>
        <begin position="767"/>
        <end position="784"/>
    </location>
</feature>
<dbReference type="SUPFAM" id="SSF160246">
    <property type="entry name" value="EspE N-terminal domain-like"/>
    <property type="match status" value="2"/>
</dbReference>
<evidence type="ECO:0000256" key="2">
    <source>
        <dbReference type="ARBA" id="ARBA00022676"/>
    </source>
</evidence>
<proteinExistence type="predicted"/>
<feature type="transmembrane region" description="Helical" evidence="8">
    <location>
        <begin position="310"/>
        <end position="331"/>
    </location>
</feature>
<dbReference type="InterPro" id="IPR001173">
    <property type="entry name" value="Glyco_trans_2-like"/>
</dbReference>
<evidence type="ECO:0000256" key="3">
    <source>
        <dbReference type="ARBA" id="ARBA00022679"/>
    </source>
</evidence>
<sequence>MTPFELQLQEQLVNEQRLTAQQFQDAYALSQTTPCSLAQALWRLNLMTPDAFLEVVSRLTDYPLLKRWQERDRAIDFALSRQFDPTDEMSRFNFFPCQRLDDGTIAVALEDWDNPAVTEIIHRVYPGAPIQILLATQAQIRSLIVESGLEIQLLESQVLTDLEWQDALATARYTDVPVGQVLITQGYVKGIDYMETVGNLLDLPLLFRYDKADLAEPDAELVQQFDLQTMLAHLFIPYAWVGDRTMMVIEQNPLDTTVESLIYARHPGIQLFKVLGTERDVTHLIDQLYQNRFSWRATYHLMAYAPDISAARVFTPTQMIAMYFVLGVVLWGLLSDWWLTLAILMAILNLFFIASIGFKLVLSLVGALDQLYRISDEEVAAVDDRTLPLYTILIPVYREPEVLPILVQALDQLDYPKEKLDALLLLEADDTETIEAARELDPPRYIRFIYVPESQPKTKPKALNYALPFARGEYLTIYDAEDIPEPDQLKKAIIAFRTSSPDLVCVQAALNYFNYDENILTRMFTLEYSYWFDYIVPGLQTLRCPIPLGGTSNHFRLDRLRELGGWDPFNVTEDADLGIRASERGYRIGVINSTTFEEANVELKNWIRQRSRWLKGYMQTWLVHTRFPIRSIRRLGFRKWAATQLFMGGTILSFITTPLLWALFIYWLVTRASWLDRLFPEWVLYISLFNLIFGNALGIYLNMIAVFRRRYYKLIFYSLLNPLYWLLHSAAGYIALWQLYGNPFYWEKTRHGLSKFFQENGNGNGNGVHTVNGNGNGNGNSRANGGNGNGRSNGRSNGGSNGGSNGTP</sequence>
<evidence type="ECO:0000256" key="6">
    <source>
        <dbReference type="ARBA" id="ARBA00023136"/>
    </source>
</evidence>
<evidence type="ECO:0000256" key="8">
    <source>
        <dbReference type="SAM" id="Phobius"/>
    </source>
</evidence>
<dbReference type="RefSeq" id="WP_268612139.1">
    <property type="nucleotide sequence ID" value="NZ_CP113797.1"/>
</dbReference>
<dbReference type="InterPro" id="IPR037257">
    <property type="entry name" value="T2SS_E_N_sf"/>
</dbReference>
<name>A0A9E8ZNX4_9CYAN</name>
<dbReference type="EMBL" id="CP113797">
    <property type="protein sequence ID" value="WAL62051.1"/>
    <property type="molecule type" value="Genomic_DNA"/>
</dbReference>
<dbReference type="AlphaFoldDB" id="A0A9E8ZNX4"/>
<evidence type="ECO:0000256" key="5">
    <source>
        <dbReference type="ARBA" id="ARBA00022989"/>
    </source>
</evidence>
<dbReference type="KEGG" id="tsin:OXH18_08725"/>
<keyword evidence="3 10" id="KW-0808">Transferase</keyword>
<feature type="domain" description="Glycosyltransferase 2-like" evidence="9">
    <location>
        <begin position="475"/>
        <end position="669"/>
    </location>
</feature>
<keyword evidence="4 8" id="KW-0812">Transmembrane</keyword>
<feature type="compositionally biased region" description="Gly residues" evidence="7">
    <location>
        <begin position="785"/>
        <end position="808"/>
    </location>
</feature>
<evidence type="ECO:0000256" key="4">
    <source>
        <dbReference type="ARBA" id="ARBA00022692"/>
    </source>
</evidence>
<gene>
    <name evidence="10" type="ORF">OXH18_08725</name>
</gene>
<evidence type="ECO:0000313" key="10">
    <source>
        <dbReference type="EMBL" id="WAL62051.1"/>
    </source>
</evidence>
<keyword evidence="5 8" id="KW-1133">Transmembrane helix</keyword>
<keyword evidence="2 10" id="KW-0328">Glycosyltransferase</keyword>
<dbReference type="EC" id="2.4.-.-" evidence="10"/>
<feature type="transmembrane region" description="Helical" evidence="8">
    <location>
        <begin position="682"/>
        <end position="702"/>
    </location>
</feature>
<comment type="subcellular location">
    <subcellularLocation>
        <location evidence="1">Membrane</location>
        <topology evidence="1">Multi-pass membrane protein</topology>
    </subcellularLocation>
</comment>
<reference evidence="10" key="1">
    <citation type="submission" date="2022-12" db="EMBL/GenBank/DDBJ databases">
        <title>Polyphasic identification of a Novel Hot-Spring Cyanobacterium Ocullathermofonsia sinensis gen nov. sp. nov. and Genomic Insights on its Adaptations to the Thermal Habitat.</title>
        <authorList>
            <person name="Daroch M."/>
            <person name="Tang J."/>
            <person name="Jiang Y."/>
        </authorList>
    </citation>
    <scope>NUCLEOTIDE SEQUENCE</scope>
    <source>
        <strain evidence="10">PKUAC-SCTA174</strain>
    </source>
</reference>
<organism evidence="10 11">
    <name type="scientific">Thermocoleostomius sinensis A174</name>
    <dbReference type="NCBI Taxonomy" id="2016057"/>
    <lineage>
        <taxon>Bacteria</taxon>
        <taxon>Bacillati</taxon>
        <taxon>Cyanobacteriota</taxon>
        <taxon>Cyanophyceae</taxon>
        <taxon>Oculatellales</taxon>
        <taxon>Oculatellaceae</taxon>
        <taxon>Thermocoleostomius</taxon>
    </lineage>
</organism>
<accession>A0A9E8ZNX4</accession>
<feature type="region of interest" description="Disordered" evidence="7">
    <location>
        <begin position="767"/>
        <end position="808"/>
    </location>
</feature>
<dbReference type="Proteomes" id="UP001163152">
    <property type="component" value="Chromosome"/>
</dbReference>
<dbReference type="SUPFAM" id="SSF53448">
    <property type="entry name" value="Nucleotide-diphospho-sugar transferases"/>
    <property type="match status" value="1"/>
</dbReference>
<dbReference type="InterPro" id="IPR029044">
    <property type="entry name" value="Nucleotide-diphossugar_trans"/>
</dbReference>
<evidence type="ECO:0000256" key="1">
    <source>
        <dbReference type="ARBA" id="ARBA00004141"/>
    </source>
</evidence>
<dbReference type="Pfam" id="PF13632">
    <property type="entry name" value="Glyco_trans_2_3"/>
    <property type="match status" value="1"/>
</dbReference>
<protein>
    <submittedName>
        <fullName evidence="10">Glycosyltransferase</fullName>
        <ecNumber evidence="10">2.4.-.-</ecNumber>
    </submittedName>
</protein>
<dbReference type="InterPro" id="IPR050321">
    <property type="entry name" value="Glycosyltr_2/OpgH_subfam"/>
</dbReference>
<dbReference type="PANTHER" id="PTHR43867:SF2">
    <property type="entry name" value="CELLULOSE SYNTHASE CATALYTIC SUBUNIT A [UDP-FORMING]"/>
    <property type="match status" value="1"/>
</dbReference>
<evidence type="ECO:0000259" key="9">
    <source>
        <dbReference type="Pfam" id="PF13632"/>
    </source>
</evidence>
<dbReference type="CDD" id="cd06427">
    <property type="entry name" value="CESA_like_2"/>
    <property type="match status" value="1"/>
</dbReference>
<feature type="transmembrane region" description="Helical" evidence="8">
    <location>
        <begin position="337"/>
        <end position="362"/>
    </location>
</feature>
<dbReference type="GO" id="GO:0016757">
    <property type="term" value="F:glycosyltransferase activity"/>
    <property type="evidence" value="ECO:0007669"/>
    <property type="project" value="UniProtKB-KW"/>
</dbReference>
<keyword evidence="11" id="KW-1185">Reference proteome</keyword>